<dbReference type="Proteomes" id="UP000256838">
    <property type="component" value="Unassembled WGS sequence"/>
</dbReference>
<reference evidence="2 3" key="1">
    <citation type="submission" date="2018-08" db="EMBL/GenBank/DDBJ databases">
        <title>Paraburkholderia sp. DHOM06 isolated from forest soil.</title>
        <authorList>
            <person name="Gao Z.-H."/>
            <person name="Qiu L.-H."/>
        </authorList>
    </citation>
    <scope>NUCLEOTIDE SEQUENCE [LARGE SCALE GENOMIC DNA]</scope>
    <source>
        <strain evidence="2 3">DHOM06</strain>
    </source>
</reference>
<dbReference type="PANTHER" id="PTHR22617:SF23">
    <property type="entry name" value="CHEMOTAXIS PROTEIN CHEW"/>
    <property type="match status" value="1"/>
</dbReference>
<evidence type="ECO:0000313" key="3">
    <source>
        <dbReference type="Proteomes" id="UP000256838"/>
    </source>
</evidence>
<dbReference type="PANTHER" id="PTHR22617">
    <property type="entry name" value="CHEMOTAXIS SENSOR HISTIDINE KINASE-RELATED"/>
    <property type="match status" value="1"/>
</dbReference>
<organism evidence="2 3">
    <name type="scientific">Trinickia dinghuensis</name>
    <dbReference type="NCBI Taxonomy" id="2291023"/>
    <lineage>
        <taxon>Bacteria</taxon>
        <taxon>Pseudomonadati</taxon>
        <taxon>Pseudomonadota</taxon>
        <taxon>Betaproteobacteria</taxon>
        <taxon>Burkholderiales</taxon>
        <taxon>Burkholderiaceae</taxon>
        <taxon>Trinickia</taxon>
    </lineage>
</organism>
<dbReference type="GO" id="GO:0005829">
    <property type="term" value="C:cytosol"/>
    <property type="evidence" value="ECO:0007669"/>
    <property type="project" value="TreeGrafter"/>
</dbReference>
<proteinExistence type="predicted"/>
<dbReference type="Gene3D" id="2.40.50.180">
    <property type="entry name" value="CheA-289, Domain 4"/>
    <property type="match status" value="3"/>
</dbReference>
<dbReference type="SUPFAM" id="SSF50341">
    <property type="entry name" value="CheW-like"/>
    <property type="match status" value="3"/>
</dbReference>
<name>A0A3D8JX34_9BURK</name>
<dbReference type="GO" id="GO:0006935">
    <property type="term" value="P:chemotaxis"/>
    <property type="evidence" value="ECO:0007669"/>
    <property type="project" value="InterPro"/>
</dbReference>
<gene>
    <name evidence="2" type="ORF">DWV00_17175</name>
</gene>
<dbReference type="SMART" id="SM00260">
    <property type="entry name" value="CheW"/>
    <property type="match status" value="3"/>
</dbReference>
<feature type="domain" description="CheW-like" evidence="1">
    <location>
        <begin position="172"/>
        <end position="319"/>
    </location>
</feature>
<dbReference type="InterPro" id="IPR036061">
    <property type="entry name" value="CheW-like_dom_sf"/>
</dbReference>
<dbReference type="Pfam" id="PF01584">
    <property type="entry name" value="CheW"/>
    <property type="match status" value="3"/>
</dbReference>
<dbReference type="Gene3D" id="2.30.30.40">
    <property type="entry name" value="SH3 Domains"/>
    <property type="match status" value="3"/>
</dbReference>
<accession>A0A3D8JX34</accession>
<dbReference type="GO" id="GO:0007165">
    <property type="term" value="P:signal transduction"/>
    <property type="evidence" value="ECO:0007669"/>
    <property type="project" value="InterPro"/>
</dbReference>
<dbReference type="InterPro" id="IPR002545">
    <property type="entry name" value="CheW-lke_dom"/>
</dbReference>
<comment type="caution">
    <text evidence="2">The sequence shown here is derived from an EMBL/GenBank/DDBJ whole genome shotgun (WGS) entry which is preliminary data.</text>
</comment>
<dbReference type="AlphaFoldDB" id="A0A3D8JX34"/>
<sequence>MENTSNSSAKDGTAVEVYGSFLLGDSELAIAVDMLQEVVDYPSNVTRSPLSPEHLLGIFNLRGTLIPIVDLRGMLDIAGEPCRASSKIAIVNLGETCVGLMFDATREILRVQASENIMFEQADGAKGVIGGCLKLDEGERIVQILSVSALLGIPEVPHMRQRGMSVVRRAPQRQTVAFRVGDTQLALPMEGIREIVRVPSMHPSPLGDALCVGMLNLRGDILPVIDFARLIGVGTTSADPSVDDVSDDRRIVILKDDAVYFGLLVDEVSRIVGYRDDQLLAMPSYAQRHVDWFAGCLADDDGGSLILLKPDALCGYARIKQIAHGHRQLYKDRKVEALGNKGTTRGSRETWVTFRLDQLFGVPIGRLREVIDLPDEIVATPGLPKHVLGVLNLRHELVTLLDVRTLFDMPALANREMAKVLIVELQGEKHGLVVDGLDNIVTLDTAKRIGVPAVLKQQAGQRLAASLDGCIEVPGCGTMMLMIDLEAVCRQGAHALAA</sequence>
<feature type="domain" description="CheW-like" evidence="1">
    <location>
        <begin position="347"/>
        <end position="494"/>
    </location>
</feature>
<dbReference type="EMBL" id="QRGA01000009">
    <property type="protein sequence ID" value="RDU97609.1"/>
    <property type="molecule type" value="Genomic_DNA"/>
</dbReference>
<dbReference type="RefSeq" id="WP_115534797.1">
    <property type="nucleotide sequence ID" value="NZ_QRGA01000009.1"/>
</dbReference>
<evidence type="ECO:0000259" key="1">
    <source>
        <dbReference type="PROSITE" id="PS50851"/>
    </source>
</evidence>
<dbReference type="PROSITE" id="PS50851">
    <property type="entry name" value="CHEW"/>
    <property type="match status" value="3"/>
</dbReference>
<keyword evidence="3" id="KW-1185">Reference proteome</keyword>
<dbReference type="OrthoDB" id="9790406at2"/>
<dbReference type="InterPro" id="IPR039315">
    <property type="entry name" value="CheW"/>
</dbReference>
<evidence type="ECO:0000313" key="2">
    <source>
        <dbReference type="EMBL" id="RDU97609.1"/>
    </source>
</evidence>
<feature type="domain" description="CheW-like" evidence="1">
    <location>
        <begin position="15"/>
        <end position="156"/>
    </location>
</feature>
<protein>
    <recommendedName>
        <fullName evidence="1">CheW-like domain-containing protein</fullName>
    </recommendedName>
</protein>